<accession>A0ABV7CK09</accession>
<name>A0ABV7CK09_9GAMM</name>
<sequence length="123" mass="14168">MEYQFIKDPLFGIRVRMSDEHSLIGRWLSDEIGNARLAEVFAWIAKIKQGQDTVVDAGREVRLTLNRDEALFEAHALFFNDDSQLDEYRDDALNFADEGLHAACGFEDFCALLEDFQQFCQGR</sequence>
<dbReference type="InterPro" id="IPR008249">
    <property type="entry name" value="UPF0231"/>
</dbReference>
<gene>
    <name evidence="2" type="ORF">ACFOEE_10645</name>
</gene>
<evidence type="ECO:0000313" key="2">
    <source>
        <dbReference type="EMBL" id="MFC3032980.1"/>
    </source>
</evidence>
<evidence type="ECO:0000256" key="1">
    <source>
        <dbReference type="ARBA" id="ARBA00005367"/>
    </source>
</evidence>
<comment type="similarity">
    <text evidence="1">Belongs to the UPF0231 family.</text>
</comment>
<keyword evidence="3" id="KW-1185">Reference proteome</keyword>
<reference evidence="3" key="1">
    <citation type="journal article" date="2019" name="Int. J. Syst. Evol. Microbiol.">
        <title>The Global Catalogue of Microorganisms (GCM) 10K type strain sequencing project: providing services to taxonomists for standard genome sequencing and annotation.</title>
        <authorList>
            <consortium name="The Broad Institute Genomics Platform"/>
            <consortium name="The Broad Institute Genome Sequencing Center for Infectious Disease"/>
            <person name="Wu L."/>
            <person name="Ma J."/>
        </authorList>
    </citation>
    <scope>NUCLEOTIDE SEQUENCE [LARGE SCALE GENOMIC DNA]</scope>
    <source>
        <strain evidence="3">KCTC 42730</strain>
    </source>
</reference>
<evidence type="ECO:0000313" key="3">
    <source>
        <dbReference type="Proteomes" id="UP001595453"/>
    </source>
</evidence>
<protein>
    <submittedName>
        <fullName evidence="2">YacL family protein</fullName>
    </submittedName>
</protein>
<organism evidence="2 3">
    <name type="scientific">Pseudoalteromonas fenneropenaei</name>
    <dbReference type="NCBI Taxonomy" id="1737459"/>
    <lineage>
        <taxon>Bacteria</taxon>
        <taxon>Pseudomonadati</taxon>
        <taxon>Pseudomonadota</taxon>
        <taxon>Gammaproteobacteria</taxon>
        <taxon>Alteromonadales</taxon>
        <taxon>Pseudoalteromonadaceae</taxon>
        <taxon>Pseudoalteromonas</taxon>
    </lineage>
</organism>
<dbReference type="EMBL" id="JBHRSD010000017">
    <property type="protein sequence ID" value="MFC3032980.1"/>
    <property type="molecule type" value="Genomic_DNA"/>
</dbReference>
<dbReference type="RefSeq" id="WP_377124002.1">
    <property type="nucleotide sequence ID" value="NZ_JBHRSD010000017.1"/>
</dbReference>
<dbReference type="Proteomes" id="UP001595453">
    <property type="component" value="Unassembled WGS sequence"/>
</dbReference>
<dbReference type="Pfam" id="PF06062">
    <property type="entry name" value="UPF0231"/>
    <property type="match status" value="1"/>
</dbReference>
<proteinExistence type="inferred from homology"/>
<comment type="caution">
    <text evidence="2">The sequence shown here is derived from an EMBL/GenBank/DDBJ whole genome shotgun (WGS) entry which is preliminary data.</text>
</comment>